<dbReference type="Pfam" id="PF10628">
    <property type="entry name" value="CotE"/>
    <property type="match status" value="1"/>
</dbReference>
<gene>
    <name evidence="1" type="ORF">GCM10010954_06270</name>
</gene>
<evidence type="ECO:0000313" key="2">
    <source>
        <dbReference type="Proteomes" id="UP000660110"/>
    </source>
</evidence>
<keyword evidence="1" id="KW-0946">Virion</keyword>
<comment type="caution">
    <text evidence="1">The sequence shown here is derived from an EMBL/GenBank/DDBJ whole genome shotgun (WGS) entry which is preliminary data.</text>
</comment>
<dbReference type="RefSeq" id="WP_188375998.1">
    <property type="nucleotide sequence ID" value="NZ_BMEL01000001.1"/>
</dbReference>
<dbReference type="AlphaFoldDB" id="A0A917AYE5"/>
<dbReference type="EMBL" id="BMEL01000001">
    <property type="protein sequence ID" value="GGF10430.1"/>
    <property type="molecule type" value="Genomic_DNA"/>
</dbReference>
<name>A0A917AYE5_HALAA</name>
<sequence length="192" mass="21621">MSFFEREYREIITKAVCGKGKKFVEATHTISPSHRPTSILGCWVINHIYNAKKKGEHVEVSGSYDINVWYSYNDNTKTEVVTERVNYCDSVPLVVKDENCINDHVEVIAKAVQQPNCLECKIAAQGQKIVVEVEREFLVDVIGETKLCVRVDPEGCDDDCDFDYELSSDDFSGIETDFLPSSSSSSSSHHKD</sequence>
<reference evidence="1" key="2">
    <citation type="submission" date="2020-09" db="EMBL/GenBank/DDBJ databases">
        <authorList>
            <person name="Sun Q."/>
            <person name="Zhou Y."/>
        </authorList>
    </citation>
    <scope>NUCLEOTIDE SEQUENCE</scope>
    <source>
        <strain evidence="1">CGMCC 1.12153</strain>
    </source>
</reference>
<keyword evidence="2" id="KW-1185">Reference proteome</keyword>
<keyword evidence="1" id="KW-0167">Capsid protein</keyword>
<proteinExistence type="predicted"/>
<evidence type="ECO:0000313" key="1">
    <source>
        <dbReference type="EMBL" id="GGF10430.1"/>
    </source>
</evidence>
<dbReference type="Proteomes" id="UP000660110">
    <property type="component" value="Unassembled WGS sequence"/>
</dbReference>
<accession>A0A917AYE5</accession>
<dbReference type="InterPro" id="IPR018901">
    <property type="entry name" value="Spore_coat_CotE"/>
</dbReference>
<reference evidence="1" key="1">
    <citation type="journal article" date="2014" name="Int. J. Syst. Evol. Microbiol.">
        <title>Complete genome sequence of Corynebacterium casei LMG S-19264T (=DSM 44701T), isolated from a smear-ripened cheese.</title>
        <authorList>
            <consortium name="US DOE Joint Genome Institute (JGI-PGF)"/>
            <person name="Walter F."/>
            <person name="Albersmeier A."/>
            <person name="Kalinowski J."/>
            <person name="Ruckert C."/>
        </authorList>
    </citation>
    <scope>NUCLEOTIDE SEQUENCE</scope>
    <source>
        <strain evidence="1">CGMCC 1.12153</strain>
    </source>
</reference>
<protein>
    <submittedName>
        <fullName evidence="1">Spore coat protein E</fullName>
    </submittedName>
</protein>
<organism evidence="1 2">
    <name type="scientific">Halobacillus andaensis</name>
    <dbReference type="NCBI Taxonomy" id="1176239"/>
    <lineage>
        <taxon>Bacteria</taxon>
        <taxon>Bacillati</taxon>
        <taxon>Bacillota</taxon>
        <taxon>Bacilli</taxon>
        <taxon>Bacillales</taxon>
        <taxon>Bacillaceae</taxon>
        <taxon>Halobacillus</taxon>
    </lineage>
</organism>